<dbReference type="AlphaFoldDB" id="A0A484MMM1"/>
<accession>A0A484MMM1</accession>
<evidence type="ECO:0000313" key="2">
    <source>
        <dbReference type="EMBL" id="VFQ90090.1"/>
    </source>
</evidence>
<sequence>MLIPCKIPILWKLEAGLAPMPPQGILSRKHQHTCDSLGNQDANQSSTRTNCGSVVSVFQERFTTGASKKSPTFPRRASSGKSVSLRNQDPFSARCLVPSERKAPLAPNHEKRVPGSQPLDFGWTCHFDNGAGGSNLPALIPRESAASSDRVNPYEIYERIKILEARDYYNLPPQNNPGDYERLVEENLSRAWNMKGNKACLLSSSGIWEVGTQMIGNLIEESDKGTEGSNLGKRVGATRIGFKEGVESLDPGHCYARSYSLMEQPTGAGLGQGDALASEEIRGRVGPVGASSQERERDDWLKGPGIGRKNWWTW</sequence>
<evidence type="ECO:0000256" key="1">
    <source>
        <dbReference type="SAM" id="MobiDB-lite"/>
    </source>
</evidence>
<protein>
    <submittedName>
        <fullName evidence="2">Uncharacterized protein</fullName>
    </submittedName>
</protein>
<dbReference type="OrthoDB" id="1592449at2759"/>
<dbReference type="EMBL" id="OOIL02003968">
    <property type="protein sequence ID" value="VFQ90090.1"/>
    <property type="molecule type" value="Genomic_DNA"/>
</dbReference>
<keyword evidence="3" id="KW-1185">Reference proteome</keyword>
<evidence type="ECO:0000313" key="3">
    <source>
        <dbReference type="Proteomes" id="UP000595140"/>
    </source>
</evidence>
<reference evidence="2 3" key="1">
    <citation type="submission" date="2018-04" db="EMBL/GenBank/DDBJ databases">
        <authorList>
            <person name="Vogel A."/>
        </authorList>
    </citation>
    <scope>NUCLEOTIDE SEQUENCE [LARGE SCALE GENOMIC DNA]</scope>
</reference>
<feature type="compositionally biased region" description="Polar residues" evidence="1">
    <location>
        <begin position="34"/>
        <end position="48"/>
    </location>
</feature>
<organism evidence="2 3">
    <name type="scientific">Cuscuta campestris</name>
    <dbReference type="NCBI Taxonomy" id="132261"/>
    <lineage>
        <taxon>Eukaryota</taxon>
        <taxon>Viridiplantae</taxon>
        <taxon>Streptophyta</taxon>
        <taxon>Embryophyta</taxon>
        <taxon>Tracheophyta</taxon>
        <taxon>Spermatophyta</taxon>
        <taxon>Magnoliopsida</taxon>
        <taxon>eudicotyledons</taxon>
        <taxon>Gunneridae</taxon>
        <taxon>Pentapetalae</taxon>
        <taxon>asterids</taxon>
        <taxon>lamiids</taxon>
        <taxon>Solanales</taxon>
        <taxon>Convolvulaceae</taxon>
        <taxon>Cuscuteae</taxon>
        <taxon>Cuscuta</taxon>
        <taxon>Cuscuta subgen. Grammica</taxon>
        <taxon>Cuscuta sect. Cleistogrammica</taxon>
    </lineage>
</organism>
<gene>
    <name evidence="2" type="ORF">CCAM_LOCUS31866</name>
</gene>
<dbReference type="Proteomes" id="UP000595140">
    <property type="component" value="Unassembled WGS sequence"/>
</dbReference>
<name>A0A484MMM1_9ASTE</name>
<proteinExistence type="predicted"/>
<feature type="region of interest" description="Disordered" evidence="1">
    <location>
        <begin position="28"/>
        <end position="48"/>
    </location>
</feature>
<feature type="region of interest" description="Disordered" evidence="1">
    <location>
        <begin position="65"/>
        <end position="84"/>
    </location>
</feature>